<reference evidence="8" key="1">
    <citation type="journal article" date="2015" name="Nat. Plants">
        <title>Genome expansion of Arabis alpina linked with retrotransposition and reduced symmetric DNA methylation.</title>
        <authorList>
            <person name="Willing E.M."/>
            <person name="Rawat V."/>
            <person name="Mandakova T."/>
            <person name="Maumus F."/>
            <person name="James G.V."/>
            <person name="Nordstroem K.J."/>
            <person name="Becker C."/>
            <person name="Warthmann N."/>
            <person name="Chica C."/>
            <person name="Szarzynska B."/>
            <person name="Zytnicki M."/>
            <person name="Albani M.C."/>
            <person name="Kiefer C."/>
            <person name="Bergonzi S."/>
            <person name="Castaings L."/>
            <person name="Mateos J.L."/>
            <person name="Berns M.C."/>
            <person name="Bujdoso N."/>
            <person name="Piofczyk T."/>
            <person name="de Lorenzo L."/>
            <person name="Barrero-Sicilia C."/>
            <person name="Mateos I."/>
            <person name="Piednoel M."/>
            <person name="Hagmann J."/>
            <person name="Chen-Min-Tao R."/>
            <person name="Iglesias-Fernandez R."/>
            <person name="Schuster S.C."/>
            <person name="Alonso-Blanco C."/>
            <person name="Roudier F."/>
            <person name="Carbonero P."/>
            <person name="Paz-Ares J."/>
            <person name="Davis S.J."/>
            <person name="Pecinka A."/>
            <person name="Quesneville H."/>
            <person name="Colot V."/>
            <person name="Lysak M.A."/>
            <person name="Weigel D."/>
            <person name="Coupland G."/>
            <person name="Schneeberger K."/>
        </authorList>
    </citation>
    <scope>NUCLEOTIDE SEQUENCE [LARGE SCALE GENOMIC DNA]</scope>
    <source>
        <strain evidence="8">cv. Pajares</strain>
    </source>
</reference>
<keyword evidence="8" id="KW-1185">Reference proteome</keyword>
<dbReference type="InterPro" id="IPR001841">
    <property type="entry name" value="Znf_RING"/>
</dbReference>
<feature type="region of interest" description="Disordered" evidence="5">
    <location>
        <begin position="170"/>
        <end position="192"/>
    </location>
</feature>
<dbReference type="SUPFAM" id="SSF57850">
    <property type="entry name" value="RING/U-box"/>
    <property type="match status" value="1"/>
</dbReference>
<dbReference type="OrthoDB" id="1110740at2759"/>
<dbReference type="Gramene" id="KFK23126">
    <property type="protein sequence ID" value="KFK23126"/>
    <property type="gene ID" value="AALP_AAs60351U000100"/>
</dbReference>
<proteinExistence type="predicted"/>
<dbReference type="PANTHER" id="PTHR46293:SF3">
    <property type="entry name" value="E3 UBIQUITIN PROTEIN LIGASE DRIPH-RELATED"/>
    <property type="match status" value="1"/>
</dbReference>
<evidence type="ECO:0000313" key="7">
    <source>
        <dbReference type="EMBL" id="KFK23126.1"/>
    </source>
</evidence>
<dbReference type="EMBL" id="KL982109">
    <property type="protein sequence ID" value="KFK23126.1"/>
    <property type="molecule type" value="Genomic_DNA"/>
</dbReference>
<dbReference type="Proteomes" id="UP000029120">
    <property type="component" value="Unassembled WGS sequence"/>
</dbReference>
<gene>
    <name evidence="7" type="ORF">AALP_AAs60351U000100</name>
</gene>
<evidence type="ECO:0000256" key="4">
    <source>
        <dbReference type="PROSITE-ProRule" id="PRU00175"/>
    </source>
</evidence>
<dbReference type="PANTHER" id="PTHR46293">
    <property type="entry name" value="E3 UBIQUITIN PROTEIN LIGASE DRIP1"/>
    <property type="match status" value="1"/>
</dbReference>
<dbReference type="Gene3D" id="3.30.40.10">
    <property type="entry name" value="Zinc/RING finger domain, C3HC4 (zinc finger)"/>
    <property type="match status" value="1"/>
</dbReference>
<dbReference type="PROSITE" id="PS00518">
    <property type="entry name" value="ZF_RING_1"/>
    <property type="match status" value="1"/>
</dbReference>
<dbReference type="InterPro" id="IPR013083">
    <property type="entry name" value="Znf_RING/FYVE/PHD"/>
</dbReference>
<sequence>MNETSIADKKVIMKCFTCLICNNLFDQATTITECLHSFCRKCIHDKITEENLRACPVCNVDLGEQSNHDAPLEPEKLAEEVEAVPQIQSSAKPLNEYRRRRKNPMPQRINDKEGEMKFEILLNIEQDNRLVGAGTSEGWIQKEKNAEKDNEELPIASDLCDQKLKGKAYSPPVLRSRKSRDGSSAGTSQNAISNEVEGRNKVWFSLAARKNQHTDRPLQEIPTVFLHVNGNLPVSYVKKYVANKLNLESEDEVEIWIRTEPVCSTQLLHTLVDWWVQTTPISEQRSAMVGSSGEDFVMKLYYSRSHLYP</sequence>
<dbReference type="eggNOG" id="KOG2660">
    <property type="taxonomic scope" value="Eukaryota"/>
</dbReference>
<evidence type="ECO:0000259" key="6">
    <source>
        <dbReference type="PROSITE" id="PS50089"/>
    </source>
</evidence>
<evidence type="ECO:0000313" key="8">
    <source>
        <dbReference type="Proteomes" id="UP000029120"/>
    </source>
</evidence>
<dbReference type="InterPro" id="IPR017907">
    <property type="entry name" value="Znf_RING_CS"/>
</dbReference>
<evidence type="ECO:0000256" key="1">
    <source>
        <dbReference type="ARBA" id="ARBA00022723"/>
    </source>
</evidence>
<feature type="compositionally biased region" description="Polar residues" evidence="5">
    <location>
        <begin position="182"/>
        <end position="192"/>
    </location>
</feature>
<evidence type="ECO:0000256" key="2">
    <source>
        <dbReference type="ARBA" id="ARBA00022771"/>
    </source>
</evidence>
<dbReference type="SMART" id="SM00184">
    <property type="entry name" value="RING"/>
    <property type="match status" value="1"/>
</dbReference>
<dbReference type="GO" id="GO:0008270">
    <property type="term" value="F:zinc ion binding"/>
    <property type="evidence" value="ECO:0007669"/>
    <property type="project" value="UniProtKB-KW"/>
</dbReference>
<dbReference type="Gene3D" id="3.10.20.90">
    <property type="entry name" value="Phosphatidylinositol 3-kinase Catalytic Subunit, Chain A, domain 1"/>
    <property type="match status" value="1"/>
</dbReference>
<dbReference type="GO" id="GO:0004842">
    <property type="term" value="F:ubiquitin-protein transferase activity"/>
    <property type="evidence" value="ECO:0007669"/>
    <property type="project" value="InterPro"/>
</dbReference>
<keyword evidence="2 4" id="KW-0863">Zinc-finger</keyword>
<evidence type="ECO:0000256" key="5">
    <source>
        <dbReference type="SAM" id="MobiDB-lite"/>
    </source>
</evidence>
<name>A0A087FZS4_ARAAL</name>
<keyword evidence="3" id="KW-0862">Zinc</keyword>
<dbReference type="InterPro" id="IPR044807">
    <property type="entry name" value="DRIP1-like"/>
</dbReference>
<feature type="region of interest" description="Disordered" evidence="5">
    <location>
        <begin position="90"/>
        <end position="112"/>
    </location>
</feature>
<evidence type="ECO:0000256" key="3">
    <source>
        <dbReference type="ARBA" id="ARBA00022833"/>
    </source>
</evidence>
<organism evidence="7 8">
    <name type="scientific">Arabis alpina</name>
    <name type="common">Alpine rock-cress</name>
    <dbReference type="NCBI Taxonomy" id="50452"/>
    <lineage>
        <taxon>Eukaryota</taxon>
        <taxon>Viridiplantae</taxon>
        <taxon>Streptophyta</taxon>
        <taxon>Embryophyta</taxon>
        <taxon>Tracheophyta</taxon>
        <taxon>Spermatophyta</taxon>
        <taxon>Magnoliopsida</taxon>
        <taxon>eudicotyledons</taxon>
        <taxon>Gunneridae</taxon>
        <taxon>Pentapetalae</taxon>
        <taxon>rosids</taxon>
        <taxon>malvids</taxon>
        <taxon>Brassicales</taxon>
        <taxon>Brassicaceae</taxon>
        <taxon>Arabideae</taxon>
        <taxon>Arabis</taxon>
    </lineage>
</organism>
<dbReference type="PROSITE" id="PS50089">
    <property type="entry name" value="ZF_RING_2"/>
    <property type="match status" value="1"/>
</dbReference>
<keyword evidence="1" id="KW-0479">Metal-binding</keyword>
<dbReference type="OMA" id="TSEGWIQ"/>
<feature type="domain" description="RING-type" evidence="6">
    <location>
        <begin position="18"/>
        <end position="59"/>
    </location>
</feature>
<dbReference type="CDD" id="cd16525">
    <property type="entry name" value="RING-HC_PCGF"/>
    <property type="match status" value="1"/>
</dbReference>
<accession>A0A087FZS4</accession>
<dbReference type="AlphaFoldDB" id="A0A087FZS4"/>
<dbReference type="Pfam" id="PF13923">
    <property type="entry name" value="zf-C3HC4_2"/>
    <property type="match status" value="1"/>
</dbReference>
<protein>
    <recommendedName>
        <fullName evidence="6">RING-type domain-containing protein</fullName>
    </recommendedName>
</protein>